<comment type="caution">
    <text evidence="1">The sequence shown here is derived from an EMBL/GenBank/DDBJ whole genome shotgun (WGS) entry which is preliminary data.</text>
</comment>
<dbReference type="Gramene" id="TVU51805">
    <property type="protein sequence ID" value="TVU51805"/>
    <property type="gene ID" value="EJB05_03250"/>
</dbReference>
<dbReference type="Proteomes" id="UP000324897">
    <property type="component" value="Chromosome 6"/>
</dbReference>
<name>A0A5J9WVW4_9POAL</name>
<evidence type="ECO:0000313" key="1">
    <source>
        <dbReference type="EMBL" id="TVU51805.1"/>
    </source>
</evidence>
<protein>
    <submittedName>
        <fullName evidence="1">Uncharacterized protein</fullName>
    </submittedName>
</protein>
<accession>A0A5J9WVW4</accession>
<reference evidence="1 2" key="1">
    <citation type="journal article" date="2019" name="Sci. Rep.">
        <title>A high-quality genome of Eragrostis curvula grass provides insights into Poaceae evolution and supports new strategies to enhance forage quality.</title>
        <authorList>
            <person name="Carballo J."/>
            <person name="Santos B.A.C.M."/>
            <person name="Zappacosta D."/>
            <person name="Garbus I."/>
            <person name="Selva J.P."/>
            <person name="Gallo C.A."/>
            <person name="Diaz A."/>
            <person name="Albertini E."/>
            <person name="Caccamo M."/>
            <person name="Echenique V."/>
        </authorList>
    </citation>
    <scope>NUCLEOTIDE SEQUENCE [LARGE SCALE GENOMIC DNA]</scope>
    <source>
        <strain evidence="2">cv. Victoria</strain>
        <tissue evidence="1">Leaf</tissue>
    </source>
</reference>
<sequence>MDLCATARRKTKGHKAAPAFSSPTQQPLLLRPLCLLLRLYVASLVFMKQVQKSIVTLDYFKSTRGRVV</sequence>
<keyword evidence="2" id="KW-1185">Reference proteome</keyword>
<dbReference type="AlphaFoldDB" id="A0A5J9WVW4"/>
<proteinExistence type="predicted"/>
<gene>
    <name evidence="1" type="ORF">EJB05_03250</name>
</gene>
<dbReference type="EMBL" id="RWGY01000002">
    <property type="protein sequence ID" value="TVU51805.1"/>
    <property type="molecule type" value="Genomic_DNA"/>
</dbReference>
<evidence type="ECO:0000313" key="2">
    <source>
        <dbReference type="Proteomes" id="UP000324897"/>
    </source>
</evidence>
<organism evidence="1 2">
    <name type="scientific">Eragrostis curvula</name>
    <name type="common">weeping love grass</name>
    <dbReference type="NCBI Taxonomy" id="38414"/>
    <lineage>
        <taxon>Eukaryota</taxon>
        <taxon>Viridiplantae</taxon>
        <taxon>Streptophyta</taxon>
        <taxon>Embryophyta</taxon>
        <taxon>Tracheophyta</taxon>
        <taxon>Spermatophyta</taxon>
        <taxon>Magnoliopsida</taxon>
        <taxon>Liliopsida</taxon>
        <taxon>Poales</taxon>
        <taxon>Poaceae</taxon>
        <taxon>PACMAD clade</taxon>
        <taxon>Chloridoideae</taxon>
        <taxon>Eragrostideae</taxon>
        <taxon>Eragrostidinae</taxon>
        <taxon>Eragrostis</taxon>
    </lineage>
</organism>